<name>A0A9W7G460_9STRA</name>
<dbReference type="PIRSF" id="PIRSF006615">
    <property type="entry name" value="Zn_crbxpep_Taq"/>
    <property type="match status" value="1"/>
</dbReference>
<gene>
    <name evidence="2" type="ORF">TrCOL_g8015</name>
</gene>
<proteinExistence type="predicted"/>
<dbReference type="PANTHER" id="PTHR34217:SF1">
    <property type="entry name" value="CARBOXYPEPTIDASE 1"/>
    <property type="match status" value="1"/>
</dbReference>
<dbReference type="GO" id="GO:0004181">
    <property type="term" value="F:metallocarboxypeptidase activity"/>
    <property type="evidence" value="ECO:0007669"/>
    <property type="project" value="InterPro"/>
</dbReference>
<dbReference type="Gene3D" id="1.10.1370.30">
    <property type="match status" value="1"/>
</dbReference>
<dbReference type="SUPFAM" id="SSF55486">
    <property type="entry name" value="Metalloproteases ('zincins'), catalytic domain"/>
    <property type="match status" value="1"/>
</dbReference>
<protein>
    <recommendedName>
        <fullName evidence="4">Carboxypeptidase</fullName>
    </recommendedName>
</protein>
<evidence type="ECO:0008006" key="4">
    <source>
        <dbReference type="Google" id="ProtNLM"/>
    </source>
</evidence>
<reference evidence="3" key="1">
    <citation type="journal article" date="2023" name="Commun. Biol.">
        <title>Genome analysis of Parmales, the sister group of diatoms, reveals the evolutionary specialization of diatoms from phago-mixotrophs to photoautotrophs.</title>
        <authorList>
            <person name="Ban H."/>
            <person name="Sato S."/>
            <person name="Yoshikawa S."/>
            <person name="Yamada K."/>
            <person name="Nakamura Y."/>
            <person name="Ichinomiya M."/>
            <person name="Sato N."/>
            <person name="Blanc-Mathieu R."/>
            <person name="Endo H."/>
            <person name="Kuwata A."/>
            <person name="Ogata H."/>
        </authorList>
    </citation>
    <scope>NUCLEOTIDE SEQUENCE [LARGE SCALE GENOMIC DNA]</scope>
</reference>
<sequence length="518" mass="58016">MLTARGLFGFAVKSPPLQGRGQVRALSASSYESLVDEVSTTRRLEQISALVHWDSMVTMPQTDNHHAARGLQSQALAGVIHERSTSPEIGKLIAAVDETTLKGKELANFRLMSKTYKESCAIPAELEKKKAQVSNDAYVSWTKAREASDFNMFSPLLNEAFSVAGEVAALRMDGEASVYDKMLDDFERGLPSARVGEIFDEVEAALPPLIERVLASQNAPDPRPLSGDFPLAAQEEFNKEIVAALGFKGRSDVSVHPFTTSFSPADVRITTRFDEKEWYQGLAGSVHEAGHGIYESNLDGDLTVDSPLSMGTHESQSLFWERHVGMSRAFVKFMGPRWRKAFGREESDEEIYRAINTVKRSLIRVEADELTYPLHVILRTRIERDVVNGKVAVEDIPRLWNEGMKEMLDVEVPEDSKGCLQDVHWSGLAIGYFPTYLLGAVAAAQLEHHARVELGNFDELIERGEFDKIQAWLRDKVHRHGSEPSSIDELFKEQLGEELKSSYFIKYLTDKYSRIYGL</sequence>
<feature type="active site" description="Proton donor/acceptor" evidence="1">
    <location>
        <position position="288"/>
    </location>
</feature>
<organism evidence="2 3">
    <name type="scientific">Triparma columacea</name>
    <dbReference type="NCBI Taxonomy" id="722753"/>
    <lineage>
        <taxon>Eukaryota</taxon>
        <taxon>Sar</taxon>
        <taxon>Stramenopiles</taxon>
        <taxon>Ochrophyta</taxon>
        <taxon>Bolidophyceae</taxon>
        <taxon>Parmales</taxon>
        <taxon>Triparmaceae</taxon>
        <taxon>Triparma</taxon>
    </lineage>
</organism>
<evidence type="ECO:0000313" key="2">
    <source>
        <dbReference type="EMBL" id="GMI32384.1"/>
    </source>
</evidence>
<evidence type="ECO:0000256" key="1">
    <source>
        <dbReference type="PIRSR" id="PIRSR006615-2"/>
    </source>
</evidence>
<accession>A0A9W7G460</accession>
<dbReference type="InterPro" id="IPR001333">
    <property type="entry name" value="Peptidase_M32_Taq"/>
</dbReference>
<dbReference type="AlphaFoldDB" id="A0A9W7G460"/>
<dbReference type="PANTHER" id="PTHR34217">
    <property type="entry name" value="METAL-DEPENDENT CARBOXYPEPTIDASE"/>
    <property type="match status" value="1"/>
</dbReference>
<dbReference type="PROSITE" id="PS52034">
    <property type="entry name" value="PEPTIDASE_M32"/>
    <property type="match status" value="1"/>
</dbReference>
<dbReference type="Proteomes" id="UP001165065">
    <property type="component" value="Unassembled WGS sequence"/>
</dbReference>
<comment type="caution">
    <text evidence="2">The sequence shown here is derived from an EMBL/GenBank/DDBJ whole genome shotgun (WGS) entry which is preliminary data.</text>
</comment>
<dbReference type="EMBL" id="BRYA01000018">
    <property type="protein sequence ID" value="GMI32384.1"/>
    <property type="molecule type" value="Genomic_DNA"/>
</dbReference>
<dbReference type="PRINTS" id="PR00998">
    <property type="entry name" value="CRBOXYPTASET"/>
</dbReference>
<keyword evidence="3" id="KW-1185">Reference proteome</keyword>
<evidence type="ECO:0000313" key="3">
    <source>
        <dbReference type="Proteomes" id="UP001165065"/>
    </source>
</evidence>
<dbReference type="GO" id="GO:0006508">
    <property type="term" value="P:proteolysis"/>
    <property type="evidence" value="ECO:0007669"/>
    <property type="project" value="InterPro"/>
</dbReference>
<dbReference type="OrthoDB" id="10249837at2759"/>
<dbReference type="CDD" id="cd06460">
    <property type="entry name" value="M32_Taq"/>
    <property type="match status" value="1"/>
</dbReference>
<dbReference type="Pfam" id="PF02074">
    <property type="entry name" value="Peptidase_M32"/>
    <property type="match status" value="1"/>
</dbReference>